<comment type="caution">
    <text evidence="1">The sequence shown here is derived from an EMBL/GenBank/DDBJ whole genome shotgun (WGS) entry which is preliminary data.</text>
</comment>
<dbReference type="RefSeq" id="XP_022498498.1">
    <property type="nucleotide sequence ID" value="XM_022645459.1"/>
</dbReference>
<protein>
    <submittedName>
        <fullName evidence="1">Uncharacterized protein</fullName>
    </submittedName>
</protein>
<proteinExistence type="predicted"/>
<organism evidence="1 2">
    <name type="scientific">Fonsecaea nubica</name>
    <dbReference type="NCBI Taxonomy" id="856822"/>
    <lineage>
        <taxon>Eukaryota</taxon>
        <taxon>Fungi</taxon>
        <taxon>Dikarya</taxon>
        <taxon>Ascomycota</taxon>
        <taxon>Pezizomycotina</taxon>
        <taxon>Eurotiomycetes</taxon>
        <taxon>Chaetothyriomycetidae</taxon>
        <taxon>Chaetothyriales</taxon>
        <taxon>Herpotrichiellaceae</taxon>
        <taxon>Fonsecaea</taxon>
    </lineage>
</organism>
<dbReference type="OrthoDB" id="5430620at2759"/>
<name>A0A178CVK1_9EURO</name>
<gene>
    <name evidence="1" type="ORF">AYO20_07172</name>
</gene>
<keyword evidence="2" id="KW-1185">Reference proteome</keyword>
<evidence type="ECO:0000313" key="1">
    <source>
        <dbReference type="EMBL" id="OAL33486.1"/>
    </source>
</evidence>
<accession>A0A178CVK1</accession>
<dbReference type="GeneID" id="34590585"/>
<dbReference type="EMBL" id="LVCJ01000049">
    <property type="protein sequence ID" value="OAL33486.1"/>
    <property type="molecule type" value="Genomic_DNA"/>
</dbReference>
<dbReference type="AlphaFoldDB" id="A0A178CVK1"/>
<sequence length="235" mass="25904">MSMLSAYTIHSTRFTHIVQLYTENTSSDHFVNNPRQSFAMKPTIVLAAAATLLGLTMAAPIETSETSDIEPRDAAVYDLAIGGGRFNMNDLQSYSLFYANSSAYIGQIKYQSYSEPLIVSGGRNGVDTLTFQSIHASPTGWQQMYVVPRQSRPVGFSTPHGSPPAGVRTNEFSFNWNGALQNHGRNFFYACEDNAGALAAIHSWQIWWIADAFPRNYTCRGPLHIHIADGCARGL</sequence>
<reference evidence="1 2" key="1">
    <citation type="submission" date="2016-03" db="EMBL/GenBank/DDBJ databases">
        <title>The draft genome sequence of Fonsecaea nubica causative agent of cutaneous subcutaneous infection in human host.</title>
        <authorList>
            <person name="Costa F."/>
            <person name="Sybren D.H."/>
            <person name="Raittz R.T."/>
            <person name="Weiss V.A."/>
            <person name="Leao A.C."/>
            <person name="Gomes R."/>
            <person name="De Souza E.M."/>
            <person name="Pedrosa F.O."/>
            <person name="Steffens M.B."/>
            <person name="Bombassaro A."/>
            <person name="Tadra-Sfeir M.Z."/>
            <person name="Moreno L.F."/>
            <person name="Najafzadeh M.J."/>
            <person name="Felipe M.S."/>
            <person name="Teixeira M."/>
            <person name="Sun J."/>
            <person name="Xi L."/>
            <person name="Castro M.A."/>
            <person name="Vicente V.A."/>
        </authorList>
    </citation>
    <scope>NUCLEOTIDE SEQUENCE [LARGE SCALE GENOMIC DNA]</scope>
    <source>
        <strain evidence="1 2">CBS 269.64</strain>
    </source>
</reference>
<evidence type="ECO:0000313" key="2">
    <source>
        <dbReference type="Proteomes" id="UP000185904"/>
    </source>
</evidence>
<dbReference type="Proteomes" id="UP000185904">
    <property type="component" value="Unassembled WGS sequence"/>
</dbReference>